<protein>
    <submittedName>
        <fullName evidence="1">Uncharacterized protein</fullName>
    </submittedName>
</protein>
<evidence type="ECO:0000313" key="2">
    <source>
        <dbReference type="Proteomes" id="UP000433928"/>
    </source>
</evidence>
<sequence>MTPKEFYDKVVEMRKAQKEYFRFRAPSALSKSKQLEAEIDTEIKRVEQLLSEKEKARQTSLFGAFDEDLLNRSSND</sequence>
<dbReference type="RefSeq" id="WP_038610164.1">
    <property type="nucleotide sequence ID" value="NZ_JBBNMO010000014.1"/>
</dbReference>
<dbReference type="AlphaFoldDB" id="A0A6A2G5L1"/>
<comment type="caution">
    <text evidence="1">The sequence shown here is derived from an EMBL/GenBank/DDBJ whole genome shotgun (WGS) entry which is preliminary data.</text>
</comment>
<reference evidence="1 2" key="1">
    <citation type="journal article" date="2019" name="Nat. Med.">
        <title>A library of human gut bacterial isolates paired with longitudinal multiomics data enables mechanistic microbiome research.</title>
        <authorList>
            <person name="Poyet M."/>
            <person name="Groussin M."/>
            <person name="Gibbons S.M."/>
            <person name="Avila-Pacheco J."/>
            <person name="Jiang X."/>
            <person name="Kearney S.M."/>
            <person name="Perrotta A.R."/>
            <person name="Berdy B."/>
            <person name="Zhao S."/>
            <person name="Lieberman T.D."/>
            <person name="Swanson P.K."/>
            <person name="Smith M."/>
            <person name="Roesemann S."/>
            <person name="Alexander J.E."/>
            <person name="Rich S.A."/>
            <person name="Livny J."/>
            <person name="Vlamakis H."/>
            <person name="Clish C."/>
            <person name="Bullock K."/>
            <person name="Deik A."/>
            <person name="Scott J."/>
            <person name="Pierce K.A."/>
            <person name="Xavier R.J."/>
            <person name="Alm E.J."/>
        </authorList>
    </citation>
    <scope>NUCLEOTIDE SEQUENCE [LARGE SCALE GENOMIC DNA]</scope>
    <source>
        <strain evidence="1 2">BIOML-A27</strain>
    </source>
</reference>
<evidence type="ECO:0000313" key="1">
    <source>
        <dbReference type="EMBL" id="KAB4168989.1"/>
    </source>
</evidence>
<organism evidence="1 2">
    <name type="scientific">Bacteroides uniformis</name>
    <dbReference type="NCBI Taxonomy" id="820"/>
    <lineage>
        <taxon>Bacteria</taxon>
        <taxon>Pseudomonadati</taxon>
        <taxon>Bacteroidota</taxon>
        <taxon>Bacteroidia</taxon>
        <taxon>Bacteroidales</taxon>
        <taxon>Bacteroidaceae</taxon>
        <taxon>Bacteroides</taxon>
    </lineage>
</organism>
<accession>A0A6A2G5L1</accession>
<gene>
    <name evidence="1" type="ORF">GAQ59_13130</name>
</gene>
<dbReference type="Proteomes" id="UP000433928">
    <property type="component" value="Unassembled WGS sequence"/>
</dbReference>
<dbReference type="EMBL" id="WCUG01000010">
    <property type="protein sequence ID" value="KAB4168989.1"/>
    <property type="molecule type" value="Genomic_DNA"/>
</dbReference>
<proteinExistence type="predicted"/>
<name>A0A6A2G5L1_BACUN</name>